<comment type="subcellular location">
    <subcellularLocation>
        <location evidence="1">Plastid</location>
        <location evidence="1">Chloroplast</location>
    </subcellularLocation>
</comment>
<accession>D8RA24</accession>
<evidence type="ECO:0000256" key="8">
    <source>
        <dbReference type="ARBA" id="ARBA00023187"/>
    </source>
</evidence>
<evidence type="ECO:0000256" key="11">
    <source>
        <dbReference type="SAM" id="MobiDB-lite"/>
    </source>
</evidence>
<dbReference type="OMA" id="ISTMHAS"/>
<keyword evidence="6 10" id="KW-0694">RNA-binding</keyword>
<reference evidence="13 14" key="1">
    <citation type="journal article" date="2011" name="Science">
        <title>The Selaginella genome identifies genetic changes associated with the evolution of vascular plants.</title>
        <authorList>
            <person name="Banks J.A."/>
            <person name="Nishiyama T."/>
            <person name="Hasebe M."/>
            <person name="Bowman J.L."/>
            <person name="Gribskov M."/>
            <person name="dePamphilis C."/>
            <person name="Albert V.A."/>
            <person name="Aono N."/>
            <person name="Aoyama T."/>
            <person name="Ambrose B.A."/>
            <person name="Ashton N.W."/>
            <person name="Axtell M.J."/>
            <person name="Barker E."/>
            <person name="Barker M.S."/>
            <person name="Bennetzen J.L."/>
            <person name="Bonawitz N.D."/>
            <person name="Chapple C."/>
            <person name="Cheng C."/>
            <person name="Correa L.G."/>
            <person name="Dacre M."/>
            <person name="DeBarry J."/>
            <person name="Dreyer I."/>
            <person name="Elias M."/>
            <person name="Engstrom E.M."/>
            <person name="Estelle M."/>
            <person name="Feng L."/>
            <person name="Finet C."/>
            <person name="Floyd S.K."/>
            <person name="Frommer W.B."/>
            <person name="Fujita T."/>
            <person name="Gramzow L."/>
            <person name="Gutensohn M."/>
            <person name="Harholt J."/>
            <person name="Hattori M."/>
            <person name="Heyl A."/>
            <person name="Hirai T."/>
            <person name="Hiwatashi Y."/>
            <person name="Ishikawa M."/>
            <person name="Iwata M."/>
            <person name="Karol K.G."/>
            <person name="Koehler B."/>
            <person name="Kolukisaoglu U."/>
            <person name="Kubo M."/>
            <person name="Kurata T."/>
            <person name="Lalonde S."/>
            <person name="Li K."/>
            <person name="Li Y."/>
            <person name="Litt A."/>
            <person name="Lyons E."/>
            <person name="Manning G."/>
            <person name="Maruyama T."/>
            <person name="Michael T.P."/>
            <person name="Mikami K."/>
            <person name="Miyazaki S."/>
            <person name="Morinaga S."/>
            <person name="Murata T."/>
            <person name="Mueller-Roeber B."/>
            <person name="Nelson D.R."/>
            <person name="Obara M."/>
            <person name="Oguri Y."/>
            <person name="Olmstead R.G."/>
            <person name="Onodera N."/>
            <person name="Petersen B.L."/>
            <person name="Pils B."/>
            <person name="Prigge M."/>
            <person name="Rensing S.A."/>
            <person name="Riano-Pachon D.M."/>
            <person name="Roberts A.W."/>
            <person name="Sato Y."/>
            <person name="Scheller H.V."/>
            <person name="Schulz B."/>
            <person name="Schulz C."/>
            <person name="Shakirov E.V."/>
            <person name="Shibagaki N."/>
            <person name="Shinohara N."/>
            <person name="Shippen D.E."/>
            <person name="Soerensen I."/>
            <person name="Sotooka R."/>
            <person name="Sugimoto N."/>
            <person name="Sugita M."/>
            <person name="Sumikawa N."/>
            <person name="Tanurdzic M."/>
            <person name="Theissen G."/>
            <person name="Ulvskov P."/>
            <person name="Wakazuki S."/>
            <person name="Weng J.K."/>
            <person name="Willats W.W."/>
            <person name="Wipf D."/>
            <person name="Wolf P.G."/>
            <person name="Yang L."/>
            <person name="Zimmer A.D."/>
            <person name="Zhu Q."/>
            <person name="Mitros T."/>
            <person name="Hellsten U."/>
            <person name="Loque D."/>
            <person name="Otillar R."/>
            <person name="Salamov A."/>
            <person name="Schmutz J."/>
            <person name="Shapiro H."/>
            <person name="Lindquist E."/>
            <person name="Lucas S."/>
            <person name="Rokhsar D."/>
            <person name="Grigoriev I.V."/>
        </authorList>
    </citation>
    <scope>NUCLEOTIDE SEQUENCE [LARGE SCALE GENOMIC DNA]</scope>
</reference>
<keyword evidence="7" id="KW-0809">Transit peptide</keyword>
<evidence type="ECO:0000256" key="3">
    <source>
        <dbReference type="ARBA" id="ARBA00022640"/>
    </source>
</evidence>
<dbReference type="STRING" id="88036.D8RA24"/>
<evidence type="ECO:0000256" key="5">
    <source>
        <dbReference type="ARBA" id="ARBA00022737"/>
    </source>
</evidence>
<dbReference type="SUPFAM" id="SSF75471">
    <property type="entry name" value="YhbY-like"/>
    <property type="match status" value="3"/>
</dbReference>
<dbReference type="HOGENOM" id="CLU_006310_2_1_1"/>
<dbReference type="SMART" id="SM01103">
    <property type="entry name" value="CRS1_YhbY"/>
    <property type="match status" value="3"/>
</dbReference>
<organism evidence="14">
    <name type="scientific">Selaginella moellendorffii</name>
    <name type="common">Spikemoss</name>
    <dbReference type="NCBI Taxonomy" id="88036"/>
    <lineage>
        <taxon>Eukaryota</taxon>
        <taxon>Viridiplantae</taxon>
        <taxon>Streptophyta</taxon>
        <taxon>Embryophyta</taxon>
        <taxon>Tracheophyta</taxon>
        <taxon>Lycopodiopsida</taxon>
        <taxon>Selaginellales</taxon>
        <taxon>Selaginellaceae</taxon>
        <taxon>Selaginella</taxon>
    </lineage>
</organism>
<feature type="domain" description="CRM" evidence="12">
    <location>
        <begin position="225"/>
        <end position="322"/>
    </location>
</feature>
<dbReference type="KEGG" id="smo:SELMODRAFT_61058"/>
<evidence type="ECO:0000256" key="4">
    <source>
        <dbReference type="ARBA" id="ARBA00022664"/>
    </source>
</evidence>
<evidence type="ECO:0000256" key="6">
    <source>
        <dbReference type="ARBA" id="ARBA00022884"/>
    </source>
</evidence>
<evidence type="ECO:0000256" key="7">
    <source>
        <dbReference type="ARBA" id="ARBA00022946"/>
    </source>
</evidence>
<proteinExistence type="predicted"/>
<dbReference type="GO" id="GO:0009507">
    <property type="term" value="C:chloroplast"/>
    <property type="evidence" value="ECO:0007669"/>
    <property type="project" value="UniProtKB-SubCell"/>
</dbReference>
<dbReference type="Gene3D" id="3.30.110.60">
    <property type="entry name" value="YhbY-like"/>
    <property type="match status" value="3"/>
</dbReference>
<keyword evidence="4" id="KW-0507">mRNA processing</keyword>
<dbReference type="FunFam" id="3.30.110.60:FF:000002">
    <property type="entry name" value="CRS2-associated factor 1, chloroplastic"/>
    <property type="match status" value="2"/>
</dbReference>
<dbReference type="GO" id="GO:0003729">
    <property type="term" value="F:mRNA binding"/>
    <property type="evidence" value="ECO:0007669"/>
    <property type="project" value="InterPro"/>
</dbReference>
<dbReference type="Pfam" id="PF01985">
    <property type="entry name" value="CRS1_YhbY"/>
    <property type="match status" value="3"/>
</dbReference>
<dbReference type="InParanoid" id="D8RA24"/>
<dbReference type="PANTHER" id="PTHR31846">
    <property type="entry name" value="CRS1 / YHBY (CRM) DOMAIN-CONTAINING PROTEIN"/>
    <property type="match status" value="1"/>
</dbReference>
<name>D8RA24_SELML</name>
<dbReference type="Proteomes" id="UP000001514">
    <property type="component" value="Unassembled WGS sequence"/>
</dbReference>
<feature type="non-terminal residue" evidence="13">
    <location>
        <position position="1"/>
    </location>
</feature>
<evidence type="ECO:0000256" key="9">
    <source>
        <dbReference type="ARBA" id="ARBA00023274"/>
    </source>
</evidence>
<keyword evidence="3" id="KW-0934">Plastid</keyword>
<gene>
    <name evidence="13" type="ORF">SELMODRAFT_61058</name>
</gene>
<dbReference type="InterPro" id="IPR035920">
    <property type="entry name" value="YhbY-like_sf"/>
</dbReference>
<dbReference type="eggNOG" id="KOG1990">
    <property type="taxonomic scope" value="Eukaryota"/>
</dbReference>
<feature type="region of interest" description="Disordered" evidence="11">
    <location>
        <begin position="1"/>
        <end position="23"/>
    </location>
</feature>
<evidence type="ECO:0000313" key="14">
    <source>
        <dbReference type="Proteomes" id="UP000001514"/>
    </source>
</evidence>
<dbReference type="PANTHER" id="PTHR31846:SF7">
    <property type="entry name" value="CRS1 _ YHBY (CRM) DOMAIN-CONTAINING PROTEIN"/>
    <property type="match status" value="1"/>
</dbReference>
<dbReference type="InterPro" id="IPR045278">
    <property type="entry name" value="CRS1/CFM2/CFM3"/>
</dbReference>
<dbReference type="AlphaFoldDB" id="D8RA24"/>
<dbReference type="GO" id="GO:1990904">
    <property type="term" value="C:ribonucleoprotein complex"/>
    <property type="evidence" value="ECO:0007669"/>
    <property type="project" value="UniProtKB-KW"/>
</dbReference>
<keyword evidence="5" id="KW-0677">Repeat</keyword>
<dbReference type="EMBL" id="GL377574">
    <property type="protein sequence ID" value="EFJ31256.1"/>
    <property type="molecule type" value="Genomic_DNA"/>
</dbReference>
<feature type="region of interest" description="Disordered" evidence="11">
    <location>
        <begin position="128"/>
        <end position="147"/>
    </location>
</feature>
<keyword evidence="9" id="KW-0687">Ribonucleoprotein</keyword>
<feature type="non-terminal residue" evidence="13">
    <location>
        <position position="557"/>
    </location>
</feature>
<dbReference type="InterPro" id="IPR001890">
    <property type="entry name" value="RNA-binding_CRM"/>
</dbReference>
<dbReference type="PROSITE" id="PS51295">
    <property type="entry name" value="CRM"/>
    <property type="match status" value="3"/>
</dbReference>
<sequence length="557" mass="64840">FPWEMEDFSKALSGEEEQPQRRVRPPSLAELVLPDAELRRLRTMIIHTKERIKVKKLGITRNVVQAIHQKWRTSEIVKLKCDQEVAMNMRKVHEELEKRTGGLVIWRAGTALVIYRGKDYAGPPKERWIPTESVSKPKESVEKPEKSHVSGELLGIDTQFKEFVNHIPFIEAEYEMQMDRLLAELGPRYADWKGDRPVPVDGDKLPAIDHNFKSPYRLLPYGMEPKLSDKEFTNLVRLARQMPPQFVISRNKGLQGLAKAMVKLWEKTEITKVAIKQSVQSTDNAKMADELKRLTGCVLLGREKTHMIFYRGKDFLPAPIAAAFEEREAMSFANKDVEDKARMLPTGKVTEKIVHVEQRPQETEADIKLKEWIKNQEEEKRRAIVMKAARAARARRIERRLDIVSSFAIRKKEKAEEALSKVEKLMKPREPSEDRETITEEERYTLQRVGLKMKAFLLLGRRGVYSGIIENMHLHWKYRELVKVVYKGKDRMDIEDTAKMIECESGGILIGIYPVSKGQVFLYYRGKNYRRPEELRPHNLLTKRKALARYTETQRRE</sequence>
<protein>
    <recommendedName>
        <fullName evidence="12">CRM domain-containing protein</fullName>
    </recommendedName>
</protein>
<dbReference type="GO" id="GO:0006397">
    <property type="term" value="P:mRNA processing"/>
    <property type="evidence" value="ECO:0007669"/>
    <property type="project" value="UniProtKB-KW"/>
</dbReference>
<feature type="domain" description="CRM" evidence="12">
    <location>
        <begin position="31"/>
        <end position="127"/>
    </location>
</feature>
<evidence type="ECO:0000256" key="10">
    <source>
        <dbReference type="PROSITE-ProRule" id="PRU00626"/>
    </source>
</evidence>
<keyword evidence="14" id="KW-1185">Reference proteome</keyword>
<evidence type="ECO:0000259" key="12">
    <source>
        <dbReference type="PROSITE" id="PS51295"/>
    </source>
</evidence>
<dbReference type="GO" id="GO:0000373">
    <property type="term" value="P:Group II intron splicing"/>
    <property type="evidence" value="ECO:0007669"/>
    <property type="project" value="UniProtKB-ARBA"/>
</dbReference>
<keyword evidence="8" id="KW-0508">mRNA splicing</keyword>
<dbReference type="Gramene" id="EFJ31256">
    <property type="protein sequence ID" value="EFJ31256"/>
    <property type="gene ID" value="SELMODRAFT_61058"/>
</dbReference>
<keyword evidence="2" id="KW-0150">Chloroplast</keyword>
<evidence type="ECO:0000256" key="1">
    <source>
        <dbReference type="ARBA" id="ARBA00004229"/>
    </source>
</evidence>
<feature type="domain" description="CRM" evidence="12">
    <location>
        <begin position="436"/>
        <end position="536"/>
    </location>
</feature>
<evidence type="ECO:0000313" key="13">
    <source>
        <dbReference type="EMBL" id="EFJ31256.1"/>
    </source>
</evidence>
<evidence type="ECO:0000256" key="2">
    <source>
        <dbReference type="ARBA" id="ARBA00022528"/>
    </source>
</evidence>